<sequence length="67" mass="7760">MLKYLSVILSSLFLFSCAPAFHRVYKPHINFLHFDGILNSIIKILIIVALVLLIKNLYDKNKSNKKE</sequence>
<dbReference type="AlphaFoldDB" id="A0A5C8CL48"/>
<evidence type="ECO:0000313" key="3">
    <source>
        <dbReference type="Proteomes" id="UP000325116"/>
    </source>
</evidence>
<organism evidence="2 3">
    <name type="scientific">Brachyspira aalborgi</name>
    <dbReference type="NCBI Taxonomy" id="29522"/>
    <lineage>
        <taxon>Bacteria</taxon>
        <taxon>Pseudomonadati</taxon>
        <taxon>Spirochaetota</taxon>
        <taxon>Spirochaetia</taxon>
        <taxon>Brachyspirales</taxon>
        <taxon>Brachyspiraceae</taxon>
        <taxon>Brachyspira</taxon>
    </lineage>
</organism>
<comment type="caution">
    <text evidence="2">The sequence shown here is derived from an EMBL/GenBank/DDBJ whole genome shotgun (WGS) entry which is preliminary data.</text>
</comment>
<gene>
    <name evidence="2" type="ORF">EPJ80_02650</name>
</gene>
<feature type="transmembrane region" description="Helical" evidence="1">
    <location>
        <begin position="36"/>
        <end position="58"/>
    </location>
</feature>
<name>A0A5C8CL48_9SPIR</name>
<accession>A0A5C8CL48</accession>
<dbReference type="EMBL" id="SAXT01000001">
    <property type="protein sequence ID" value="TXJ13655.1"/>
    <property type="molecule type" value="Genomic_DNA"/>
</dbReference>
<proteinExistence type="predicted"/>
<evidence type="ECO:0000256" key="1">
    <source>
        <dbReference type="SAM" id="Phobius"/>
    </source>
</evidence>
<reference evidence="2 3" key="1">
    <citation type="journal article" date="1992" name="Lakartidningen">
        <title>[Penicillin V and not amoxicillin is the first choice preparation in acute otitis].</title>
        <authorList>
            <person name="Kamme C."/>
            <person name="Lundgren K."/>
            <person name="Prellner K."/>
        </authorList>
    </citation>
    <scope>NUCLEOTIDE SEQUENCE [LARGE SCALE GENOMIC DNA]</scope>
    <source>
        <strain evidence="2 3">W1</strain>
    </source>
</reference>
<dbReference type="Proteomes" id="UP000325116">
    <property type="component" value="Unassembled WGS sequence"/>
</dbReference>
<keyword evidence="1" id="KW-0472">Membrane</keyword>
<keyword evidence="1" id="KW-0812">Transmembrane</keyword>
<evidence type="ECO:0000313" key="2">
    <source>
        <dbReference type="EMBL" id="TXJ13655.1"/>
    </source>
</evidence>
<dbReference type="RefSeq" id="WP_147757782.1">
    <property type="nucleotide sequence ID" value="NZ_SAXT01000001.1"/>
</dbReference>
<protein>
    <recommendedName>
        <fullName evidence="4">Lipoprotein</fullName>
    </recommendedName>
</protein>
<keyword evidence="1" id="KW-1133">Transmembrane helix</keyword>
<dbReference type="PROSITE" id="PS51257">
    <property type="entry name" value="PROKAR_LIPOPROTEIN"/>
    <property type="match status" value="1"/>
</dbReference>
<evidence type="ECO:0008006" key="4">
    <source>
        <dbReference type="Google" id="ProtNLM"/>
    </source>
</evidence>